<accession>Q0AC49</accession>
<evidence type="ECO:0000313" key="1">
    <source>
        <dbReference type="EMBL" id="ABI55588.1"/>
    </source>
</evidence>
<evidence type="ECO:0000313" key="2">
    <source>
        <dbReference type="Proteomes" id="UP000001962"/>
    </source>
</evidence>
<dbReference type="OrthoDB" id="597829at2"/>
<dbReference type="EMBL" id="CP000453">
    <property type="protein sequence ID" value="ABI55588.1"/>
    <property type="molecule type" value="Genomic_DNA"/>
</dbReference>
<protein>
    <recommendedName>
        <fullName evidence="3">DUF302 domain-containing protein</fullName>
    </recommendedName>
</protein>
<dbReference type="HOGENOM" id="CLU_1937128_0_0_6"/>
<dbReference type="AlphaFoldDB" id="Q0AC49"/>
<gene>
    <name evidence="1" type="ordered locus">Mlg_0233</name>
</gene>
<keyword evidence="2" id="KW-1185">Reference proteome</keyword>
<proteinExistence type="predicted"/>
<organism evidence="1 2">
    <name type="scientific">Alkalilimnicola ehrlichii (strain ATCC BAA-1101 / DSM 17681 / MLHE-1)</name>
    <dbReference type="NCBI Taxonomy" id="187272"/>
    <lineage>
        <taxon>Bacteria</taxon>
        <taxon>Pseudomonadati</taxon>
        <taxon>Pseudomonadota</taxon>
        <taxon>Gammaproteobacteria</taxon>
        <taxon>Chromatiales</taxon>
        <taxon>Ectothiorhodospiraceae</taxon>
        <taxon>Alkalilimnicola</taxon>
    </lineage>
</organism>
<evidence type="ECO:0008006" key="3">
    <source>
        <dbReference type="Google" id="ProtNLM"/>
    </source>
</evidence>
<dbReference type="RefSeq" id="WP_011627984.1">
    <property type="nucleotide sequence ID" value="NC_008340.1"/>
</dbReference>
<dbReference type="InterPro" id="IPR049204">
    <property type="entry name" value="DUF6858"/>
</dbReference>
<dbReference type="Proteomes" id="UP000001962">
    <property type="component" value="Chromosome"/>
</dbReference>
<dbReference type="eggNOG" id="ENOG5031Y5N">
    <property type="taxonomic scope" value="Bacteria"/>
</dbReference>
<dbReference type="Pfam" id="PF21651">
    <property type="entry name" value="DUF6858"/>
    <property type="match status" value="1"/>
</dbReference>
<reference evidence="2" key="1">
    <citation type="submission" date="2006-08" db="EMBL/GenBank/DDBJ databases">
        <title>Complete sequence of Alkalilimnicola ehrilichei MLHE-1.</title>
        <authorList>
            <person name="Copeland A."/>
            <person name="Lucas S."/>
            <person name="Lapidus A."/>
            <person name="Barry K."/>
            <person name="Detter J.C."/>
            <person name="Glavina del Rio T."/>
            <person name="Hammon N."/>
            <person name="Israni S."/>
            <person name="Dalin E."/>
            <person name="Tice H."/>
            <person name="Pitluck S."/>
            <person name="Sims D."/>
            <person name="Brettin T."/>
            <person name="Bruce D."/>
            <person name="Han C."/>
            <person name="Tapia R."/>
            <person name="Gilna P."/>
            <person name="Schmutz J."/>
            <person name="Larimer F."/>
            <person name="Land M."/>
            <person name="Hauser L."/>
            <person name="Kyrpides N."/>
            <person name="Mikhailova N."/>
            <person name="Oremland R.S."/>
            <person name="Hoeft S.E."/>
            <person name="Switzer-Blum J."/>
            <person name="Kulp T."/>
            <person name="King G."/>
            <person name="Tabita R."/>
            <person name="Witte B."/>
            <person name="Santini J.M."/>
            <person name="Basu P."/>
            <person name="Hollibaugh J.T."/>
            <person name="Xie G."/>
            <person name="Stolz J.F."/>
            <person name="Richardson P."/>
        </authorList>
    </citation>
    <scope>NUCLEOTIDE SEQUENCE [LARGE SCALE GENOMIC DNA]</scope>
    <source>
        <strain evidence="2">ATCC BAA-1101 / DSM 17681 / MLHE-1</strain>
    </source>
</reference>
<dbReference type="KEGG" id="aeh:Mlg_0233"/>
<name>Q0AC49_ALKEH</name>
<sequence>MKQSLFQEKYPIFTLEVEKAETTYQSVDDILVYLKEQIEAHPKCRFIAEFDHFSHTRALPDAEIAPEIKDAKNIVFCFGIKLPNPQVMAVRPRSMGVTELDDRFVIAFMEAPMPVANDAMERWAKGVRNR</sequence>